<comment type="caution">
    <text evidence="2">The sequence shown here is derived from an EMBL/GenBank/DDBJ whole genome shotgun (WGS) entry which is preliminary data.</text>
</comment>
<evidence type="ECO:0000313" key="3">
    <source>
        <dbReference type="Proteomes" id="UP001445335"/>
    </source>
</evidence>
<dbReference type="CDD" id="cd11524">
    <property type="entry name" value="SYLF"/>
    <property type="match status" value="1"/>
</dbReference>
<dbReference type="Pfam" id="PF04366">
    <property type="entry name" value="Ysc84"/>
    <property type="match status" value="1"/>
</dbReference>
<dbReference type="AlphaFoldDB" id="A0AAW1SBR0"/>
<dbReference type="EMBL" id="JALJOU010000006">
    <property type="protein sequence ID" value="KAK9843432.1"/>
    <property type="molecule type" value="Genomic_DNA"/>
</dbReference>
<evidence type="ECO:0000259" key="1">
    <source>
        <dbReference type="Pfam" id="PF04366"/>
    </source>
</evidence>
<name>A0AAW1SBR0_9CHLO</name>
<dbReference type="InterPro" id="IPR007461">
    <property type="entry name" value="Ysc84_actin-binding"/>
</dbReference>
<dbReference type="GO" id="GO:0035091">
    <property type="term" value="F:phosphatidylinositol binding"/>
    <property type="evidence" value="ECO:0007669"/>
    <property type="project" value="TreeGrafter"/>
</dbReference>
<reference evidence="2 3" key="1">
    <citation type="journal article" date="2024" name="Nat. Commun.">
        <title>Phylogenomics reveals the evolutionary origins of lichenization in chlorophyte algae.</title>
        <authorList>
            <person name="Puginier C."/>
            <person name="Libourel C."/>
            <person name="Otte J."/>
            <person name="Skaloud P."/>
            <person name="Haon M."/>
            <person name="Grisel S."/>
            <person name="Petersen M."/>
            <person name="Berrin J.G."/>
            <person name="Delaux P.M."/>
            <person name="Dal Grande F."/>
            <person name="Keller J."/>
        </authorList>
    </citation>
    <scope>NUCLEOTIDE SEQUENCE [LARGE SCALE GENOMIC DNA]</scope>
    <source>
        <strain evidence="2 3">SAG 245.80</strain>
    </source>
</reference>
<organism evidence="2 3">
    <name type="scientific">Elliptochloris bilobata</name>
    <dbReference type="NCBI Taxonomy" id="381761"/>
    <lineage>
        <taxon>Eukaryota</taxon>
        <taxon>Viridiplantae</taxon>
        <taxon>Chlorophyta</taxon>
        <taxon>core chlorophytes</taxon>
        <taxon>Trebouxiophyceae</taxon>
        <taxon>Trebouxiophyceae incertae sedis</taxon>
        <taxon>Elliptochloris clade</taxon>
        <taxon>Elliptochloris</taxon>
    </lineage>
</organism>
<sequence length="255" mass="26949">MSPTAAEHLKDEVKRALHLLHDLTEHNPPAEPLGKLQPALVKHCKGLFFYHTKKVGLGVGLKWGAGVLVTHLVDEQGRSGWSAPALYKVKEAALGLIAGAGSIQTLVVLGSGAAVNQFQQATLGPVVLGQDLSLGKALGFGVMEDINLLSKRDVVTLSTSGGAIVDWSIIGGKISFDKEANAEIYGAATTAQQILGAPASTHSPPEALRPLYAALEELAGAADGDARRFGGFHSSWRQQMADELHITRRRDKAQA</sequence>
<proteinExistence type="predicted"/>
<dbReference type="PANTHER" id="PTHR15629:SF2">
    <property type="entry name" value="SH3 DOMAIN-CONTAINING YSC84-LIKE PROTEIN 1"/>
    <property type="match status" value="1"/>
</dbReference>
<dbReference type="InterPro" id="IPR051702">
    <property type="entry name" value="SH3_domain_YSC84-like"/>
</dbReference>
<protein>
    <recommendedName>
        <fullName evidence="1">Ysc84 actin-binding domain-containing protein</fullName>
    </recommendedName>
</protein>
<gene>
    <name evidence="2" type="ORF">WJX81_002242</name>
</gene>
<keyword evidence="3" id="KW-1185">Reference proteome</keyword>
<feature type="domain" description="Ysc84 actin-binding" evidence="1">
    <location>
        <begin position="92"/>
        <end position="217"/>
    </location>
</feature>
<dbReference type="PANTHER" id="PTHR15629">
    <property type="entry name" value="SH3YL1 PROTEIN"/>
    <property type="match status" value="1"/>
</dbReference>
<evidence type="ECO:0000313" key="2">
    <source>
        <dbReference type="EMBL" id="KAK9843432.1"/>
    </source>
</evidence>
<accession>A0AAW1SBR0</accession>
<dbReference type="Proteomes" id="UP001445335">
    <property type="component" value="Unassembled WGS sequence"/>
</dbReference>